<organism evidence="4 5">
    <name type="scientific">Acrobeloides nanus</name>
    <dbReference type="NCBI Taxonomy" id="290746"/>
    <lineage>
        <taxon>Eukaryota</taxon>
        <taxon>Metazoa</taxon>
        <taxon>Ecdysozoa</taxon>
        <taxon>Nematoda</taxon>
        <taxon>Chromadorea</taxon>
        <taxon>Rhabditida</taxon>
        <taxon>Tylenchina</taxon>
        <taxon>Cephalobomorpha</taxon>
        <taxon>Cephaloboidea</taxon>
        <taxon>Cephalobidae</taxon>
        <taxon>Acrobeloides</taxon>
    </lineage>
</organism>
<feature type="repeat" description="TPR" evidence="2">
    <location>
        <begin position="104"/>
        <end position="137"/>
    </location>
</feature>
<evidence type="ECO:0000256" key="3">
    <source>
        <dbReference type="SAM" id="MobiDB-lite"/>
    </source>
</evidence>
<evidence type="ECO:0000256" key="1">
    <source>
        <dbReference type="ARBA" id="ARBA00022803"/>
    </source>
</evidence>
<dbReference type="SMART" id="SM00028">
    <property type="entry name" value="TPR"/>
    <property type="match status" value="4"/>
</dbReference>
<dbReference type="InterPro" id="IPR011990">
    <property type="entry name" value="TPR-like_helical_dom_sf"/>
</dbReference>
<accession>A0A914DCJ2</accession>
<name>A0A914DCJ2_9BILA</name>
<feature type="region of interest" description="Disordered" evidence="3">
    <location>
        <begin position="477"/>
        <end position="500"/>
    </location>
</feature>
<dbReference type="PANTHER" id="PTHR46423">
    <property type="entry name" value="RNA POLYMERASE II-ASSOCIATED PROTEIN 3"/>
    <property type="match status" value="1"/>
</dbReference>
<dbReference type="InterPro" id="IPR019734">
    <property type="entry name" value="TPR_rpt"/>
</dbReference>
<protein>
    <submittedName>
        <fullName evidence="5">Uncharacterized protein</fullName>
    </submittedName>
</protein>
<dbReference type="PROSITE" id="PS50005">
    <property type="entry name" value="TPR"/>
    <property type="match status" value="1"/>
</dbReference>
<dbReference type="Gene3D" id="1.25.40.10">
    <property type="entry name" value="Tetratricopeptide repeat domain"/>
    <property type="match status" value="1"/>
</dbReference>
<sequence length="500" mass="57429">MSWIFLDDEVELYDVDIEDRYEVVVPIENKKAGKVYAARGKILYSKGDFQGALNAYSVAIAYYYDEEFLARMLCNRAMVHLKKGNSFFAYIDATESLKLDQKLVKAFYRQGKALTLLGFYSKAMESYKSCLELSASEMEVANELIAIEEKTDNPKIDAAKLTDYDPLEADSPDFGRECLTGMLNRIFVYDKKLEHHQNLHLPPLKYDQKSWKSAEDLLLLLFLRALVEIKNHNYGEAAKFLQFAIALDYKSVVGLFKRDPPWIRYAPNPGLGLLYAECCLRSGSLSNAMESAFLAKHQFQLYHELVMEIWSEPPGALWPIYSSVLSDVIICKVAVKSGCYQQAKFLLDEVKETLGDIGHNIWGTEFDLPYVDELMNEVKELEESLKDKQEDKCIETDVRPYLELRLGIAKTNISHLNENGILKISNPMSKWNVTEYDRLAHKLYYDHKAAFQSIFDHPMKFVEAELQAIEENGTINKLNKKHETKGTKKSKKFKKSRAKK</sequence>
<dbReference type="AlphaFoldDB" id="A0A914DCJ2"/>
<dbReference type="PANTHER" id="PTHR46423:SF1">
    <property type="entry name" value="RNA POLYMERASE II-ASSOCIATED PROTEIN 3"/>
    <property type="match status" value="1"/>
</dbReference>
<evidence type="ECO:0000313" key="4">
    <source>
        <dbReference type="Proteomes" id="UP000887540"/>
    </source>
</evidence>
<keyword evidence="1 2" id="KW-0802">TPR repeat</keyword>
<evidence type="ECO:0000313" key="5">
    <source>
        <dbReference type="WBParaSite" id="ACRNAN_scaffold2187.g24541.t1"/>
    </source>
</evidence>
<keyword evidence="4" id="KW-1185">Reference proteome</keyword>
<dbReference type="WBParaSite" id="ACRNAN_scaffold2187.g24541.t1">
    <property type="protein sequence ID" value="ACRNAN_scaffold2187.g24541.t1"/>
    <property type="gene ID" value="ACRNAN_scaffold2187.g24541"/>
</dbReference>
<reference evidence="5" key="1">
    <citation type="submission" date="2022-11" db="UniProtKB">
        <authorList>
            <consortium name="WormBaseParasite"/>
        </authorList>
    </citation>
    <scope>IDENTIFICATION</scope>
</reference>
<dbReference type="InterPro" id="IPR051966">
    <property type="entry name" value="RPAP3"/>
</dbReference>
<dbReference type="SUPFAM" id="SSF48452">
    <property type="entry name" value="TPR-like"/>
    <property type="match status" value="1"/>
</dbReference>
<dbReference type="Proteomes" id="UP000887540">
    <property type="component" value="Unplaced"/>
</dbReference>
<dbReference type="GO" id="GO:0101031">
    <property type="term" value="C:protein folding chaperone complex"/>
    <property type="evidence" value="ECO:0007669"/>
    <property type="project" value="TreeGrafter"/>
</dbReference>
<proteinExistence type="predicted"/>
<feature type="compositionally biased region" description="Basic residues" evidence="3">
    <location>
        <begin position="478"/>
        <end position="500"/>
    </location>
</feature>
<evidence type="ECO:0000256" key="2">
    <source>
        <dbReference type="PROSITE-ProRule" id="PRU00339"/>
    </source>
</evidence>